<dbReference type="InterPro" id="IPR045851">
    <property type="entry name" value="AMP-bd_C_sf"/>
</dbReference>
<dbReference type="EMBL" id="CP023741">
    <property type="protein sequence ID" value="ATI80681.1"/>
    <property type="molecule type" value="Genomic_DNA"/>
</dbReference>
<dbReference type="Gene3D" id="3.30.300.30">
    <property type="match status" value="1"/>
</dbReference>
<comment type="similarity">
    <text evidence="1">Belongs to the ATP-dependent AMP-binding enzyme family.</text>
</comment>
<dbReference type="Pfam" id="PF00501">
    <property type="entry name" value="AMP-binding"/>
    <property type="match status" value="1"/>
</dbReference>
<sequence length="524" mass="56858">MTTTIPALMRDAAARYGDRAALASQVDGSISYRELDRQADLIAGALIADGARPGDRAAIWVPNMWEWIAAAIGIQRAAGVMVPLNTRLKGGEVADIIRRGKIARLFTIGQFLGRYYPDMLESEVMPGLRRRIVLRATPEEIGPDEIRWEEFVAMAQSTSDAALAEREAMVKPDTLADMMFTSGTTGAPKAAIFDHRRSLGGGRAWVDISRQTADDRYCVFGPFSHNASYKAGWVAGLMSGSTVYWPEAYDAVTILDLVANNRISVMPAPPTVFQEVLAHPNWRDWDLSSYRFLSTGATVVPIELMKRLQAETSIAEISTGYGMTECCGSATHTRPGDPMERIAYTVGTAIPGTEIRIAGPDGRSLGTGESGEVLIRDDKLLIEYLDDPGATHATLDADGWLHSGDVGCLDADGYLKLTDRLKDMYIVGGFNVYPAEIEKQMTGLPGIHQSAIIGVPDNRLGEVGHAFIVRSAGSTISSEEIIAWSKANLANYKVPRGITFLDAMPINSTGKIIKFALKELLKSA</sequence>
<dbReference type="Proteomes" id="UP000219422">
    <property type="component" value="Chromosome"/>
</dbReference>
<evidence type="ECO:0000259" key="4">
    <source>
        <dbReference type="Pfam" id="PF13193"/>
    </source>
</evidence>
<organism evidence="5 6">
    <name type="scientific">Sphingobium yanoikuyae</name>
    <name type="common">Sphingomonas yanoikuyae</name>
    <dbReference type="NCBI Taxonomy" id="13690"/>
    <lineage>
        <taxon>Bacteria</taxon>
        <taxon>Pseudomonadati</taxon>
        <taxon>Pseudomonadota</taxon>
        <taxon>Alphaproteobacteria</taxon>
        <taxon>Sphingomonadales</taxon>
        <taxon>Sphingomonadaceae</taxon>
        <taxon>Sphingobium</taxon>
    </lineage>
</organism>
<evidence type="ECO:0000259" key="3">
    <source>
        <dbReference type="Pfam" id="PF00501"/>
    </source>
</evidence>
<feature type="domain" description="AMP-dependent synthetase/ligase" evidence="3">
    <location>
        <begin position="10"/>
        <end position="384"/>
    </location>
</feature>
<dbReference type="Gene3D" id="3.40.50.12780">
    <property type="entry name" value="N-terminal domain of ligase-like"/>
    <property type="match status" value="1"/>
</dbReference>
<reference evidence="5 6" key="1">
    <citation type="submission" date="2017-10" db="EMBL/GenBank/DDBJ databases">
        <title>Sphingobium yanoikuyae S72.</title>
        <authorList>
            <person name="Sanchez E."/>
            <person name="Bustos P."/>
            <person name="Mendoza P."/>
            <person name="Guo X."/>
            <person name="Mendoza A."/>
        </authorList>
    </citation>
    <scope>NUCLEOTIDE SEQUENCE [LARGE SCALE GENOMIC DNA]</scope>
    <source>
        <strain evidence="5 6">S72</strain>
    </source>
</reference>
<accession>A0A291N094</accession>
<dbReference type="InterPro" id="IPR020845">
    <property type="entry name" value="AMP-binding_CS"/>
</dbReference>
<evidence type="ECO:0000256" key="2">
    <source>
        <dbReference type="ARBA" id="ARBA00022598"/>
    </source>
</evidence>
<dbReference type="GO" id="GO:0006631">
    <property type="term" value="P:fatty acid metabolic process"/>
    <property type="evidence" value="ECO:0007669"/>
    <property type="project" value="TreeGrafter"/>
</dbReference>
<dbReference type="RefSeq" id="WP_097383806.1">
    <property type="nucleotide sequence ID" value="NZ_CP023741.1"/>
</dbReference>
<dbReference type="KEGG" id="sya:A6768_12225"/>
<dbReference type="InterPro" id="IPR000873">
    <property type="entry name" value="AMP-dep_synth/lig_dom"/>
</dbReference>
<evidence type="ECO:0000256" key="1">
    <source>
        <dbReference type="ARBA" id="ARBA00006432"/>
    </source>
</evidence>
<dbReference type="InterPro" id="IPR025110">
    <property type="entry name" value="AMP-bd_C"/>
</dbReference>
<feature type="domain" description="AMP-binding enzyme C-terminal" evidence="4">
    <location>
        <begin position="436"/>
        <end position="511"/>
    </location>
</feature>
<dbReference type="InterPro" id="IPR042099">
    <property type="entry name" value="ANL_N_sf"/>
</dbReference>
<dbReference type="Pfam" id="PF13193">
    <property type="entry name" value="AMP-binding_C"/>
    <property type="match status" value="1"/>
</dbReference>
<dbReference type="PANTHER" id="PTHR43201">
    <property type="entry name" value="ACYL-COA SYNTHETASE"/>
    <property type="match status" value="1"/>
</dbReference>
<evidence type="ECO:0000313" key="5">
    <source>
        <dbReference type="EMBL" id="ATI80681.1"/>
    </source>
</evidence>
<dbReference type="PROSITE" id="PS00455">
    <property type="entry name" value="AMP_BINDING"/>
    <property type="match status" value="1"/>
</dbReference>
<keyword evidence="2" id="KW-0436">Ligase</keyword>
<proteinExistence type="inferred from homology"/>
<protein>
    <submittedName>
        <fullName evidence="5">AMP-dependent synthetase</fullName>
    </submittedName>
</protein>
<dbReference type="AlphaFoldDB" id="A0A291N094"/>
<dbReference type="GO" id="GO:0031956">
    <property type="term" value="F:medium-chain fatty acid-CoA ligase activity"/>
    <property type="evidence" value="ECO:0007669"/>
    <property type="project" value="TreeGrafter"/>
</dbReference>
<gene>
    <name evidence="5" type="ORF">A6768_12225</name>
</gene>
<dbReference type="GeneID" id="57777595"/>
<dbReference type="PANTHER" id="PTHR43201:SF5">
    <property type="entry name" value="MEDIUM-CHAIN ACYL-COA LIGASE ACSF2, MITOCHONDRIAL"/>
    <property type="match status" value="1"/>
</dbReference>
<name>A0A291N094_SPHYA</name>
<dbReference type="SUPFAM" id="SSF56801">
    <property type="entry name" value="Acetyl-CoA synthetase-like"/>
    <property type="match status" value="1"/>
</dbReference>
<evidence type="ECO:0000313" key="6">
    <source>
        <dbReference type="Proteomes" id="UP000219422"/>
    </source>
</evidence>